<dbReference type="GO" id="GO:0008643">
    <property type="term" value="P:carbohydrate transport"/>
    <property type="evidence" value="ECO:0007669"/>
    <property type="project" value="InterPro"/>
</dbReference>
<feature type="transmembrane region" description="Helical" evidence="2">
    <location>
        <begin position="112"/>
        <end position="137"/>
    </location>
</feature>
<evidence type="ECO:0000256" key="2">
    <source>
        <dbReference type="SAM" id="Phobius"/>
    </source>
</evidence>
<feature type="transmembrane region" description="Helical" evidence="2">
    <location>
        <begin position="249"/>
        <end position="271"/>
    </location>
</feature>
<comment type="similarity">
    <text evidence="1">Belongs to the sodium:galactoside symporter (TC 2.A.2) family.</text>
</comment>
<reference evidence="4" key="1">
    <citation type="journal article" date="2013" name="Trends Biochem. Sci.">
        <title>Structural advances for the major facilitator superfamily (MFS) transporters.</title>
        <authorList>
            <person name="Yan N."/>
        </authorList>
    </citation>
    <scope>NUCLEOTIDE SEQUENCE</scope>
</reference>
<dbReference type="SUPFAM" id="SSF103473">
    <property type="entry name" value="MFS general substrate transporter"/>
    <property type="match status" value="1"/>
</dbReference>
<sequence>MSAITPPATARGWYAAASYGALGLPLAFVALPLYLQLPHHYATVAGVPLGALGAVLLAARAGDALIDPWLGRLADRGFARGGSAAWRLAAAGALLLALVFPLLWWPPTGKAALAWLGLGLIACMPAASLVGLVHQAWGTRRGGTAAERATIAASREGFALAGVLCASALPLLGGPMATSVALALGLALGLAALTRSPAPVVMGDTAMPAPKRTPDPGPNATAGAAVPIITGLAADAPPSPWAIAAFRRLLGIHLLNGTAAAVPATLLPFFVADRLQLPGSQPFFLLAYFCAAALGLPLWLRLVPHIGLARAWRLGMVASVLAFAATLMLGSGDGRGFTAICLASGLALGADLALPAALLTGVIRDAGLGQRGEGACLGWWACASKLNLALAAGLALPLLDLAGYQAGSRAPAALQSLAIAYGLLPCLLKLAAAGWLLRAERHHPRWSQSA</sequence>
<feature type="transmembrane region" description="Helical" evidence="2">
    <location>
        <begin position="283"/>
        <end position="300"/>
    </location>
</feature>
<reference evidence="4" key="5">
    <citation type="submission" date="2025-08" db="UniProtKB">
        <authorList>
            <consortium name="RefSeq"/>
        </authorList>
    </citation>
    <scope>IDENTIFICATION</scope>
</reference>
<dbReference type="RefSeq" id="WP_028312075.1">
    <property type="nucleotide sequence ID" value="NZ_AXWS01000014.1"/>
</dbReference>
<dbReference type="Pfam" id="PF13347">
    <property type="entry name" value="MFS_2"/>
    <property type="match status" value="2"/>
</dbReference>
<feature type="transmembrane region" description="Helical" evidence="2">
    <location>
        <begin position="312"/>
        <end position="331"/>
    </location>
</feature>
<dbReference type="AlphaFoldDB" id="A0A8B6X550"/>
<reference evidence="4" key="2">
    <citation type="journal article" date="2015" name="Annu Rev Biophys">
        <title>Structural Biology of the Major Facilitator Superfamily Transporters.</title>
        <authorList>
            <person name="Yan N."/>
        </authorList>
    </citation>
    <scope>NUCLEOTIDE SEQUENCE</scope>
</reference>
<dbReference type="PANTHER" id="PTHR11328">
    <property type="entry name" value="MAJOR FACILITATOR SUPERFAMILY DOMAIN-CONTAINING PROTEIN"/>
    <property type="match status" value="1"/>
</dbReference>
<keyword evidence="2" id="KW-1133">Transmembrane helix</keyword>
<organism evidence="3 4">
    <name type="scientific">Derxia gummosa DSM 723</name>
    <dbReference type="NCBI Taxonomy" id="1121388"/>
    <lineage>
        <taxon>Bacteria</taxon>
        <taxon>Pseudomonadati</taxon>
        <taxon>Pseudomonadota</taxon>
        <taxon>Betaproteobacteria</taxon>
        <taxon>Burkholderiales</taxon>
        <taxon>Alcaligenaceae</taxon>
        <taxon>Derxia</taxon>
    </lineage>
</organism>
<dbReference type="GO" id="GO:0015293">
    <property type="term" value="F:symporter activity"/>
    <property type="evidence" value="ECO:0007669"/>
    <property type="project" value="InterPro"/>
</dbReference>
<reference evidence="4" key="4">
    <citation type="journal article" date="2016" name="Nat. Rev. Mol. Cell Biol.">
        <title>Understanding transport by the major facilitator superfamily (MFS): structures pave the way.</title>
        <authorList>
            <person name="Quistgaard E.M."/>
            <person name="Low C."/>
            <person name="Guettou F."/>
            <person name="Nordlund P."/>
        </authorList>
    </citation>
    <scope>NUCLEOTIDE SEQUENCE</scope>
</reference>
<name>A0A8B6X550_9BURK</name>
<dbReference type="OrthoDB" id="181905at2"/>
<protein>
    <submittedName>
        <fullName evidence="4">MFS transporter</fullName>
    </submittedName>
</protein>
<proteinExistence type="inferred from homology"/>
<keyword evidence="3" id="KW-1185">Reference proteome</keyword>
<feature type="transmembrane region" description="Helical" evidence="2">
    <location>
        <begin position="41"/>
        <end position="63"/>
    </location>
</feature>
<evidence type="ECO:0000256" key="1">
    <source>
        <dbReference type="ARBA" id="ARBA00009617"/>
    </source>
</evidence>
<feature type="transmembrane region" description="Helical" evidence="2">
    <location>
        <begin position="149"/>
        <end position="169"/>
    </location>
</feature>
<dbReference type="InterPro" id="IPR039672">
    <property type="entry name" value="MFS_2"/>
</dbReference>
<feature type="transmembrane region" description="Helical" evidence="2">
    <location>
        <begin position="337"/>
        <end position="363"/>
    </location>
</feature>
<dbReference type="InterPro" id="IPR036259">
    <property type="entry name" value="MFS_trans_sf"/>
</dbReference>
<keyword evidence="2" id="KW-0812">Transmembrane</keyword>
<dbReference type="Proteomes" id="UP000675920">
    <property type="component" value="Unplaced"/>
</dbReference>
<feature type="transmembrane region" description="Helical" evidence="2">
    <location>
        <begin position="375"/>
        <end position="398"/>
    </location>
</feature>
<accession>A0A8B6X550</accession>
<dbReference type="PANTHER" id="PTHR11328:SF24">
    <property type="entry name" value="MAJOR FACILITATOR SUPERFAMILY (MFS) PROFILE DOMAIN-CONTAINING PROTEIN"/>
    <property type="match status" value="1"/>
</dbReference>
<feature type="transmembrane region" description="Helical" evidence="2">
    <location>
        <begin position="418"/>
        <end position="437"/>
    </location>
</feature>
<feature type="transmembrane region" description="Helical" evidence="2">
    <location>
        <begin position="84"/>
        <end position="106"/>
    </location>
</feature>
<reference evidence="4" key="3">
    <citation type="journal article" date="2015" name="Protein Sci.">
        <title>Energy coupling mechanisms of MFS transporters.</title>
        <authorList>
            <person name="Zhang X.C."/>
            <person name="Zhao Y."/>
            <person name="Heng J."/>
            <person name="Jiang D."/>
        </authorList>
    </citation>
    <scope>NUCLEOTIDE SEQUENCE</scope>
</reference>
<keyword evidence="2" id="KW-0472">Membrane</keyword>
<evidence type="ECO:0000313" key="3">
    <source>
        <dbReference type="Proteomes" id="UP000675920"/>
    </source>
</evidence>
<evidence type="ECO:0000313" key="4">
    <source>
        <dbReference type="RefSeq" id="WP_028312075.1"/>
    </source>
</evidence>
<dbReference type="GO" id="GO:0005886">
    <property type="term" value="C:plasma membrane"/>
    <property type="evidence" value="ECO:0007669"/>
    <property type="project" value="TreeGrafter"/>
</dbReference>
<feature type="transmembrane region" description="Helical" evidence="2">
    <location>
        <begin position="12"/>
        <end position="35"/>
    </location>
</feature>